<comment type="similarity">
    <text evidence="1 4">Belongs to the EXO70 family.</text>
</comment>
<comment type="caution">
    <text evidence="6">The sequence shown here is derived from an EMBL/GenBank/DDBJ whole genome shotgun (WGS) entry which is preliminary data.</text>
</comment>
<feature type="domain" description="Exocyst complex subunit Exo70 C-terminal" evidence="5">
    <location>
        <begin position="269"/>
        <end position="409"/>
    </location>
</feature>
<dbReference type="PANTHER" id="PTHR12542">
    <property type="entry name" value="EXOCYST COMPLEX PROTEIN EXO70"/>
    <property type="match status" value="1"/>
</dbReference>
<evidence type="ECO:0000313" key="7">
    <source>
        <dbReference type="Proteomes" id="UP001209570"/>
    </source>
</evidence>
<evidence type="ECO:0000256" key="3">
    <source>
        <dbReference type="ARBA" id="ARBA00022483"/>
    </source>
</evidence>
<proteinExistence type="inferred from homology"/>
<name>A0AAD5QD17_PYTIN</name>
<dbReference type="InterPro" id="IPR016159">
    <property type="entry name" value="Cullin_repeat-like_dom_sf"/>
</dbReference>
<evidence type="ECO:0000256" key="4">
    <source>
        <dbReference type="RuleBase" id="RU365026"/>
    </source>
</evidence>
<sequence length="421" mass="48160">MEQVSQSLATFQSGLLGVEREMLPIYKLTERLRETQRNIDLCVQELRRVNENFVAAQQLSPTLMNGAKFHQEEYVEALEKLLVAIAFLESHRSYDGSAKALEQAKELLAQARKKCKADFLSSVVVLSRGSRDDEARLTWSKPSAQAVERVQQLLHCLISSNIDQLDLLDEIKDLEALMQPPLLLRDRKGKDLEDPWVLPKTLTLIVSEMATAAKQKLFGFQFELTEQIGAGDRSISKDGNVHPVSSHMLKFLRQVCEHSKPLRVLLAKESNEVEEHFTKEIRPRIEELRDDAIRTFVQVSYGSFETFLCDPKEKLVYAKGGQLLTLESGRLLKEKFTRFNTQLDDIHDTQRHFIVSEPRIRHQLIQASIDAIIKPYSAFYEKYSGIHFSKKNTAKYLKYTPKAAEQLLKELFLGEVIGNSK</sequence>
<keyword evidence="4" id="KW-0653">Protein transport</keyword>
<evidence type="ECO:0000256" key="2">
    <source>
        <dbReference type="ARBA" id="ARBA00022448"/>
    </source>
</evidence>
<dbReference type="GO" id="GO:0000145">
    <property type="term" value="C:exocyst"/>
    <property type="evidence" value="ECO:0007669"/>
    <property type="project" value="InterPro"/>
</dbReference>
<dbReference type="GO" id="GO:0005546">
    <property type="term" value="F:phosphatidylinositol-4,5-bisphosphate binding"/>
    <property type="evidence" value="ECO:0007669"/>
    <property type="project" value="InterPro"/>
</dbReference>
<dbReference type="EMBL" id="JAKCXM010000040">
    <property type="protein sequence ID" value="KAJ0405793.1"/>
    <property type="molecule type" value="Genomic_DNA"/>
</dbReference>
<dbReference type="InterPro" id="IPR046364">
    <property type="entry name" value="Exo70_C"/>
</dbReference>
<evidence type="ECO:0000256" key="1">
    <source>
        <dbReference type="ARBA" id="ARBA00006756"/>
    </source>
</evidence>
<organism evidence="6 7">
    <name type="scientific">Pythium insidiosum</name>
    <name type="common">Pythiosis disease agent</name>
    <dbReference type="NCBI Taxonomy" id="114742"/>
    <lineage>
        <taxon>Eukaryota</taxon>
        <taxon>Sar</taxon>
        <taxon>Stramenopiles</taxon>
        <taxon>Oomycota</taxon>
        <taxon>Peronosporomycetes</taxon>
        <taxon>Pythiales</taxon>
        <taxon>Pythiaceae</taxon>
        <taxon>Pythium</taxon>
    </lineage>
</organism>
<keyword evidence="7" id="KW-1185">Reference proteome</keyword>
<keyword evidence="3 4" id="KW-0268">Exocytosis</keyword>
<dbReference type="InterPro" id="IPR004140">
    <property type="entry name" value="Exo70"/>
</dbReference>
<evidence type="ECO:0000259" key="5">
    <source>
        <dbReference type="Pfam" id="PF03081"/>
    </source>
</evidence>
<dbReference type="GO" id="GO:0006887">
    <property type="term" value="P:exocytosis"/>
    <property type="evidence" value="ECO:0007669"/>
    <property type="project" value="UniProtKB-KW"/>
</dbReference>
<comment type="function">
    <text evidence="4">Component of the exocyst complex.</text>
</comment>
<dbReference type="PANTHER" id="PTHR12542:SF41">
    <property type="entry name" value="EXOCYST COMPLEX COMPONENT 7"/>
    <property type="match status" value="1"/>
</dbReference>
<accession>A0AAD5QD17</accession>
<dbReference type="Gene3D" id="1.20.1280.170">
    <property type="entry name" value="Exocyst complex component Exo70"/>
    <property type="match status" value="2"/>
</dbReference>
<dbReference type="Proteomes" id="UP001209570">
    <property type="component" value="Unassembled WGS sequence"/>
</dbReference>
<dbReference type="GO" id="GO:0015031">
    <property type="term" value="P:protein transport"/>
    <property type="evidence" value="ECO:0007669"/>
    <property type="project" value="UniProtKB-KW"/>
</dbReference>
<dbReference type="SUPFAM" id="SSF74788">
    <property type="entry name" value="Cullin repeat-like"/>
    <property type="match status" value="1"/>
</dbReference>
<dbReference type="AlphaFoldDB" id="A0AAD5QD17"/>
<evidence type="ECO:0000313" key="6">
    <source>
        <dbReference type="EMBL" id="KAJ0405793.1"/>
    </source>
</evidence>
<keyword evidence="2 4" id="KW-0813">Transport</keyword>
<gene>
    <name evidence="6" type="ORF">P43SY_003643</name>
</gene>
<reference evidence="6" key="1">
    <citation type="submission" date="2021-12" db="EMBL/GenBank/DDBJ databases">
        <title>Prjna785345.</title>
        <authorList>
            <person name="Rujirawat T."/>
            <person name="Krajaejun T."/>
        </authorList>
    </citation>
    <scope>NUCLEOTIDE SEQUENCE</scope>
    <source>
        <strain evidence="6">Pi057C3</strain>
    </source>
</reference>
<protein>
    <recommendedName>
        <fullName evidence="4">Exocyst subunit Exo70 family protein</fullName>
    </recommendedName>
</protein>
<dbReference type="Pfam" id="PF03081">
    <property type="entry name" value="Exo70_C"/>
    <property type="match status" value="1"/>
</dbReference>